<reference evidence="1 2" key="1">
    <citation type="submission" date="2019-07" db="EMBL/GenBank/DDBJ databases">
        <title>Whole genome shotgun sequence of Brevifollis gellanilyticus NBRC 108608.</title>
        <authorList>
            <person name="Hosoyama A."/>
            <person name="Uohara A."/>
            <person name="Ohji S."/>
            <person name="Ichikawa N."/>
        </authorList>
    </citation>
    <scope>NUCLEOTIDE SEQUENCE [LARGE SCALE GENOMIC DNA]</scope>
    <source>
        <strain evidence="1 2">NBRC 108608</strain>
    </source>
</reference>
<dbReference type="Proteomes" id="UP000321577">
    <property type="component" value="Unassembled WGS sequence"/>
</dbReference>
<dbReference type="AlphaFoldDB" id="A0A512MI31"/>
<protein>
    <submittedName>
        <fullName evidence="1">Uncharacterized protein</fullName>
    </submittedName>
</protein>
<comment type="caution">
    <text evidence="1">The sequence shown here is derived from an EMBL/GenBank/DDBJ whole genome shotgun (WGS) entry which is preliminary data.</text>
</comment>
<organism evidence="1 2">
    <name type="scientific">Brevifollis gellanilyticus</name>
    <dbReference type="NCBI Taxonomy" id="748831"/>
    <lineage>
        <taxon>Bacteria</taxon>
        <taxon>Pseudomonadati</taxon>
        <taxon>Verrucomicrobiota</taxon>
        <taxon>Verrucomicrobiia</taxon>
        <taxon>Verrucomicrobiales</taxon>
        <taxon>Verrucomicrobiaceae</taxon>
    </lineage>
</organism>
<dbReference type="EMBL" id="BKAG01000096">
    <property type="protein sequence ID" value="GEP46394.1"/>
    <property type="molecule type" value="Genomic_DNA"/>
</dbReference>
<sequence>MSISPPWLVVVYTPGFSPIHHRCRAEISLSGHLGQRLEERRVGQWVPVAPEYEAQLEPAQMDMLQQAVAAIDFPRLAARLRPARGASGIAIECHPPGGSLQRVEGSILSYDRGYHDFKQTFEPAQRFWKQVYELLPHPFMKRA</sequence>
<proteinExistence type="predicted"/>
<dbReference type="RefSeq" id="WP_146856228.1">
    <property type="nucleotide sequence ID" value="NZ_BKAG01000096.1"/>
</dbReference>
<name>A0A512MI31_9BACT</name>
<accession>A0A512MI31</accession>
<keyword evidence="2" id="KW-1185">Reference proteome</keyword>
<evidence type="ECO:0000313" key="1">
    <source>
        <dbReference type="EMBL" id="GEP46394.1"/>
    </source>
</evidence>
<evidence type="ECO:0000313" key="2">
    <source>
        <dbReference type="Proteomes" id="UP000321577"/>
    </source>
</evidence>
<gene>
    <name evidence="1" type="ORF">BGE01nite_56850</name>
</gene>